<keyword evidence="5 7" id="KW-1133">Transmembrane helix</keyword>
<dbReference type="GO" id="GO:0055085">
    <property type="term" value="P:transmembrane transport"/>
    <property type="evidence" value="ECO:0007669"/>
    <property type="project" value="InterPro"/>
</dbReference>
<evidence type="ECO:0000259" key="8">
    <source>
        <dbReference type="PROSITE" id="PS50928"/>
    </source>
</evidence>
<name>A0A6B1DV99_9CHLR</name>
<dbReference type="InterPro" id="IPR000515">
    <property type="entry name" value="MetI-like"/>
</dbReference>
<dbReference type="EMBL" id="VXPY01000105">
    <property type="protein sequence ID" value="MYD91639.1"/>
    <property type="molecule type" value="Genomic_DNA"/>
</dbReference>
<feature type="transmembrane region" description="Helical" evidence="7">
    <location>
        <begin position="91"/>
        <end position="112"/>
    </location>
</feature>
<evidence type="ECO:0000256" key="6">
    <source>
        <dbReference type="ARBA" id="ARBA00023136"/>
    </source>
</evidence>
<comment type="similarity">
    <text evidence="7">Belongs to the binding-protein-dependent transport system permease family.</text>
</comment>
<evidence type="ECO:0000256" key="2">
    <source>
        <dbReference type="ARBA" id="ARBA00022448"/>
    </source>
</evidence>
<feature type="transmembrane region" description="Helical" evidence="7">
    <location>
        <begin position="172"/>
        <end position="195"/>
    </location>
</feature>
<feature type="transmembrane region" description="Helical" evidence="7">
    <location>
        <begin position="124"/>
        <end position="144"/>
    </location>
</feature>
<dbReference type="Gene3D" id="1.10.3720.10">
    <property type="entry name" value="MetI-like"/>
    <property type="match status" value="1"/>
</dbReference>
<keyword evidence="2 7" id="KW-0813">Transport</keyword>
<dbReference type="Pfam" id="PF00528">
    <property type="entry name" value="BPD_transp_1"/>
    <property type="match status" value="1"/>
</dbReference>
<dbReference type="AlphaFoldDB" id="A0A6B1DV99"/>
<proteinExistence type="inferred from homology"/>
<feature type="domain" description="ABC transmembrane type-1" evidence="8">
    <location>
        <begin position="87"/>
        <end position="299"/>
    </location>
</feature>
<dbReference type="CDD" id="cd06261">
    <property type="entry name" value="TM_PBP2"/>
    <property type="match status" value="1"/>
</dbReference>
<evidence type="ECO:0000256" key="1">
    <source>
        <dbReference type="ARBA" id="ARBA00004651"/>
    </source>
</evidence>
<comment type="subcellular location">
    <subcellularLocation>
        <location evidence="1 7">Cell membrane</location>
        <topology evidence="1 7">Multi-pass membrane protein</topology>
    </subcellularLocation>
</comment>
<keyword evidence="4 7" id="KW-0812">Transmembrane</keyword>
<dbReference type="PANTHER" id="PTHR30193">
    <property type="entry name" value="ABC TRANSPORTER PERMEASE PROTEIN"/>
    <property type="match status" value="1"/>
</dbReference>
<feature type="transmembrane region" description="Helical" evidence="7">
    <location>
        <begin position="224"/>
        <end position="243"/>
    </location>
</feature>
<feature type="transmembrane region" description="Helical" evidence="7">
    <location>
        <begin position="249"/>
        <end position="269"/>
    </location>
</feature>
<dbReference type="InterPro" id="IPR035906">
    <property type="entry name" value="MetI-like_sf"/>
</dbReference>
<organism evidence="9">
    <name type="scientific">Caldilineaceae bacterium SB0662_bin_9</name>
    <dbReference type="NCBI Taxonomy" id="2605258"/>
    <lineage>
        <taxon>Bacteria</taxon>
        <taxon>Bacillati</taxon>
        <taxon>Chloroflexota</taxon>
        <taxon>Caldilineae</taxon>
        <taxon>Caldilineales</taxon>
        <taxon>Caldilineaceae</taxon>
    </lineage>
</organism>
<sequence>MAASAPAFPQGPVASRGGLTGRRRRNLIAGYAFLIPNLLGVLAFSLFPIATTIYLTFHEWNLSDTPVFNGLQNFVLMAGDSLFWKTLGNTFYYTFVAVPVAVFLAFWLALLLDRKMRGVLSFRVIYFLPHVTLTVAASIIWAWIFQAEFGLINWALSKINVDGPYWLTDSRWAMISIIIMSNWKGIGYAMLIFLAGLQGIPPELLDAATVDGANGWRKLRHVKVPLLTPTIFFILTTSFIGAFQAFDQFMIMTNGGPAFATTPLVLYIYRNGFAYFKMGYATSMAAILFLCILAITLFQWSVARRWVYGFDMDN</sequence>
<feature type="transmembrane region" description="Helical" evidence="7">
    <location>
        <begin position="31"/>
        <end position="57"/>
    </location>
</feature>
<dbReference type="InterPro" id="IPR051393">
    <property type="entry name" value="ABC_transporter_permease"/>
</dbReference>
<protein>
    <submittedName>
        <fullName evidence="9">Sugar ABC transporter permease</fullName>
    </submittedName>
</protein>
<evidence type="ECO:0000256" key="5">
    <source>
        <dbReference type="ARBA" id="ARBA00022989"/>
    </source>
</evidence>
<accession>A0A6B1DV99</accession>
<dbReference type="SUPFAM" id="SSF161098">
    <property type="entry name" value="MetI-like"/>
    <property type="match status" value="1"/>
</dbReference>
<dbReference type="PROSITE" id="PS50928">
    <property type="entry name" value="ABC_TM1"/>
    <property type="match status" value="1"/>
</dbReference>
<evidence type="ECO:0000313" key="9">
    <source>
        <dbReference type="EMBL" id="MYD91639.1"/>
    </source>
</evidence>
<gene>
    <name evidence="9" type="ORF">F4Y08_15125</name>
</gene>
<evidence type="ECO:0000256" key="3">
    <source>
        <dbReference type="ARBA" id="ARBA00022475"/>
    </source>
</evidence>
<comment type="caution">
    <text evidence="9">The sequence shown here is derived from an EMBL/GenBank/DDBJ whole genome shotgun (WGS) entry which is preliminary data.</text>
</comment>
<feature type="transmembrane region" description="Helical" evidence="7">
    <location>
        <begin position="281"/>
        <end position="302"/>
    </location>
</feature>
<dbReference type="PANTHER" id="PTHR30193:SF37">
    <property type="entry name" value="INNER MEMBRANE ABC TRANSPORTER PERMEASE PROTEIN YCJO"/>
    <property type="match status" value="1"/>
</dbReference>
<evidence type="ECO:0000256" key="4">
    <source>
        <dbReference type="ARBA" id="ARBA00022692"/>
    </source>
</evidence>
<reference evidence="9" key="1">
    <citation type="submission" date="2019-09" db="EMBL/GenBank/DDBJ databases">
        <title>Characterisation of the sponge microbiome using genome-centric metagenomics.</title>
        <authorList>
            <person name="Engelberts J.P."/>
            <person name="Robbins S.J."/>
            <person name="De Goeij J.M."/>
            <person name="Aranda M."/>
            <person name="Bell S.C."/>
            <person name="Webster N.S."/>
        </authorList>
    </citation>
    <scope>NUCLEOTIDE SEQUENCE</scope>
    <source>
        <strain evidence="9">SB0662_bin_9</strain>
    </source>
</reference>
<keyword evidence="6 7" id="KW-0472">Membrane</keyword>
<keyword evidence="3" id="KW-1003">Cell membrane</keyword>
<evidence type="ECO:0000256" key="7">
    <source>
        <dbReference type="RuleBase" id="RU363032"/>
    </source>
</evidence>
<dbReference type="GO" id="GO:0005886">
    <property type="term" value="C:plasma membrane"/>
    <property type="evidence" value="ECO:0007669"/>
    <property type="project" value="UniProtKB-SubCell"/>
</dbReference>